<dbReference type="OrthoDB" id="276682at2"/>
<gene>
    <name evidence="1" type="ORF">Pan153_48420</name>
</gene>
<accession>A0A518FV00</accession>
<sequence>MLYQAVQWNAIKWLLLLLFSCSLVTSVPAEDKRVRLTIPPEQPPDPAWRKGYLKDMQPLKNRPVVVSRKKVKDEIHVVVQNTGATTLEYYATSPERIQLYQEVFRAGLWRKANWDWCGTGKKTSRLAPGQSVKLEVHFFEDERGERMLGAFREAGTKRWGLIVLATEGLTVRHQER</sequence>
<reference evidence="1 2" key="1">
    <citation type="submission" date="2019-02" db="EMBL/GenBank/DDBJ databases">
        <title>Deep-cultivation of Planctomycetes and their phenomic and genomic characterization uncovers novel biology.</title>
        <authorList>
            <person name="Wiegand S."/>
            <person name="Jogler M."/>
            <person name="Boedeker C."/>
            <person name="Pinto D."/>
            <person name="Vollmers J."/>
            <person name="Rivas-Marin E."/>
            <person name="Kohn T."/>
            <person name="Peeters S.H."/>
            <person name="Heuer A."/>
            <person name="Rast P."/>
            <person name="Oberbeckmann S."/>
            <person name="Bunk B."/>
            <person name="Jeske O."/>
            <person name="Meyerdierks A."/>
            <person name="Storesund J.E."/>
            <person name="Kallscheuer N."/>
            <person name="Luecker S."/>
            <person name="Lage O.M."/>
            <person name="Pohl T."/>
            <person name="Merkel B.J."/>
            <person name="Hornburger P."/>
            <person name="Mueller R.-W."/>
            <person name="Bruemmer F."/>
            <person name="Labrenz M."/>
            <person name="Spormann A.M."/>
            <person name="Op den Camp H."/>
            <person name="Overmann J."/>
            <person name="Amann R."/>
            <person name="Jetten M.S.M."/>
            <person name="Mascher T."/>
            <person name="Medema M.H."/>
            <person name="Devos D.P."/>
            <person name="Kaster A.-K."/>
            <person name="Ovreas L."/>
            <person name="Rohde M."/>
            <person name="Galperin M.Y."/>
            <person name="Jogler C."/>
        </authorList>
    </citation>
    <scope>NUCLEOTIDE SEQUENCE [LARGE SCALE GENOMIC DNA]</scope>
    <source>
        <strain evidence="1 2">Pan153</strain>
    </source>
</reference>
<organism evidence="1 2">
    <name type="scientific">Gimesia panareensis</name>
    <dbReference type="NCBI Taxonomy" id="2527978"/>
    <lineage>
        <taxon>Bacteria</taxon>
        <taxon>Pseudomonadati</taxon>
        <taxon>Planctomycetota</taxon>
        <taxon>Planctomycetia</taxon>
        <taxon>Planctomycetales</taxon>
        <taxon>Planctomycetaceae</taxon>
        <taxon>Gimesia</taxon>
    </lineage>
</organism>
<proteinExistence type="predicted"/>
<dbReference type="Proteomes" id="UP000320839">
    <property type="component" value="Chromosome"/>
</dbReference>
<dbReference type="AlphaFoldDB" id="A0A518FV00"/>
<name>A0A518FV00_9PLAN</name>
<evidence type="ECO:0000313" key="2">
    <source>
        <dbReference type="Proteomes" id="UP000320839"/>
    </source>
</evidence>
<dbReference type="EMBL" id="CP036317">
    <property type="protein sequence ID" value="QDV20170.1"/>
    <property type="molecule type" value="Genomic_DNA"/>
</dbReference>
<evidence type="ECO:0000313" key="1">
    <source>
        <dbReference type="EMBL" id="QDV20170.1"/>
    </source>
</evidence>
<dbReference type="RefSeq" id="WP_145458190.1">
    <property type="nucleotide sequence ID" value="NZ_CP036317.1"/>
</dbReference>
<protein>
    <submittedName>
        <fullName evidence="1">Uncharacterized protein</fullName>
    </submittedName>
</protein>